<feature type="compositionally biased region" description="Basic residues" evidence="3">
    <location>
        <begin position="65"/>
        <end position="74"/>
    </location>
</feature>
<dbReference type="PROSITE" id="PS50013">
    <property type="entry name" value="CHROMO_2"/>
    <property type="match status" value="1"/>
</dbReference>
<evidence type="ECO:0000256" key="1">
    <source>
        <dbReference type="ARBA" id="ARBA00004123"/>
    </source>
</evidence>
<gene>
    <name evidence="5" type="ORF">QR680_007097</name>
</gene>
<dbReference type="InterPro" id="IPR008251">
    <property type="entry name" value="Chromo_shadow_dom"/>
</dbReference>
<evidence type="ECO:0000259" key="4">
    <source>
        <dbReference type="PROSITE" id="PS50013"/>
    </source>
</evidence>
<evidence type="ECO:0000256" key="3">
    <source>
        <dbReference type="SAM" id="MobiDB-lite"/>
    </source>
</evidence>
<dbReference type="AlphaFoldDB" id="A0AA39HXP6"/>
<proteinExistence type="predicted"/>
<comment type="subcellular location">
    <subcellularLocation>
        <location evidence="1">Nucleus</location>
    </subcellularLocation>
</comment>
<evidence type="ECO:0000313" key="5">
    <source>
        <dbReference type="EMBL" id="KAK0413992.1"/>
    </source>
</evidence>
<dbReference type="CDD" id="cd00024">
    <property type="entry name" value="CD_CSD"/>
    <property type="match status" value="1"/>
</dbReference>
<evidence type="ECO:0000313" key="6">
    <source>
        <dbReference type="Proteomes" id="UP001175271"/>
    </source>
</evidence>
<dbReference type="EMBL" id="JAUCMV010000003">
    <property type="protein sequence ID" value="KAK0413992.1"/>
    <property type="molecule type" value="Genomic_DNA"/>
</dbReference>
<sequence length="221" mass="24771">MISTLSLGNEPAYEVEKVVNKRVTKANKVEYLIKWKGFPPSQNSWEPRENCRCEDLITIFEAEHKKKKRGRPKKSASETPKKPRMTAYLSSDDDDMSPSPELGSPIQSSDAESIPVHFQQEQHELYPAPIPNQQYAQVPEPLDDSRLYAAGSEFGVNRGEVVESIIGISGTTGQLVGVVKYRSQTLDAVPTRLLAVHCPLLLIQFYESKLHFATAPVHRPQ</sequence>
<dbReference type="GO" id="GO:0000792">
    <property type="term" value="C:heterochromatin"/>
    <property type="evidence" value="ECO:0007669"/>
    <property type="project" value="UniProtKB-ARBA"/>
</dbReference>
<dbReference type="Gene3D" id="2.40.50.40">
    <property type="match status" value="2"/>
</dbReference>
<dbReference type="InterPro" id="IPR051219">
    <property type="entry name" value="Heterochromatin_chromo-domain"/>
</dbReference>
<dbReference type="Pfam" id="PF01393">
    <property type="entry name" value="Chromo_shadow"/>
    <property type="match status" value="1"/>
</dbReference>
<comment type="caution">
    <text evidence="5">The sequence shown here is derived from an EMBL/GenBank/DDBJ whole genome shotgun (WGS) entry which is preliminary data.</text>
</comment>
<name>A0AA39HXP6_9BILA</name>
<dbReference type="SMART" id="SM00300">
    <property type="entry name" value="ChSh"/>
    <property type="match status" value="1"/>
</dbReference>
<dbReference type="GO" id="GO:0005634">
    <property type="term" value="C:nucleus"/>
    <property type="evidence" value="ECO:0007669"/>
    <property type="project" value="UniProtKB-SubCell"/>
</dbReference>
<dbReference type="CDD" id="cd00034">
    <property type="entry name" value="CSD"/>
    <property type="match status" value="1"/>
</dbReference>
<dbReference type="SUPFAM" id="SSF54160">
    <property type="entry name" value="Chromo domain-like"/>
    <property type="match status" value="2"/>
</dbReference>
<accession>A0AA39HXP6</accession>
<keyword evidence="2" id="KW-0539">Nucleus</keyword>
<protein>
    <recommendedName>
        <fullName evidence="4">Chromo domain-containing protein</fullName>
    </recommendedName>
</protein>
<feature type="domain" description="Chromo" evidence="4">
    <location>
        <begin position="13"/>
        <end position="72"/>
    </location>
</feature>
<dbReference type="Pfam" id="PF00385">
    <property type="entry name" value="Chromo"/>
    <property type="match status" value="1"/>
</dbReference>
<dbReference type="Proteomes" id="UP001175271">
    <property type="component" value="Unassembled WGS sequence"/>
</dbReference>
<dbReference type="SMART" id="SM00298">
    <property type="entry name" value="CHROMO"/>
    <property type="match status" value="1"/>
</dbReference>
<reference evidence="5" key="1">
    <citation type="submission" date="2023-06" db="EMBL/GenBank/DDBJ databases">
        <title>Genomic analysis of the entomopathogenic nematode Steinernema hermaphroditum.</title>
        <authorList>
            <person name="Schwarz E.M."/>
            <person name="Heppert J.K."/>
            <person name="Baniya A."/>
            <person name="Schwartz H.T."/>
            <person name="Tan C.-H."/>
            <person name="Antoshechkin I."/>
            <person name="Sternberg P.W."/>
            <person name="Goodrich-Blair H."/>
            <person name="Dillman A.R."/>
        </authorList>
    </citation>
    <scope>NUCLEOTIDE SEQUENCE</scope>
    <source>
        <strain evidence="5">PS9179</strain>
        <tissue evidence="5">Whole animal</tissue>
    </source>
</reference>
<organism evidence="5 6">
    <name type="scientific">Steinernema hermaphroditum</name>
    <dbReference type="NCBI Taxonomy" id="289476"/>
    <lineage>
        <taxon>Eukaryota</taxon>
        <taxon>Metazoa</taxon>
        <taxon>Ecdysozoa</taxon>
        <taxon>Nematoda</taxon>
        <taxon>Chromadorea</taxon>
        <taxon>Rhabditida</taxon>
        <taxon>Tylenchina</taxon>
        <taxon>Panagrolaimomorpha</taxon>
        <taxon>Strongyloidoidea</taxon>
        <taxon>Steinernematidae</taxon>
        <taxon>Steinernema</taxon>
    </lineage>
</organism>
<dbReference type="InterPro" id="IPR017984">
    <property type="entry name" value="Chromo_dom_subgr"/>
</dbReference>
<dbReference type="PRINTS" id="PR00504">
    <property type="entry name" value="CHROMODOMAIN"/>
</dbReference>
<dbReference type="InterPro" id="IPR000953">
    <property type="entry name" value="Chromo/chromo_shadow_dom"/>
</dbReference>
<dbReference type="InterPro" id="IPR023779">
    <property type="entry name" value="Chromodomain_CS"/>
</dbReference>
<keyword evidence="6" id="KW-1185">Reference proteome</keyword>
<feature type="region of interest" description="Disordered" evidence="3">
    <location>
        <begin position="64"/>
        <end position="118"/>
    </location>
</feature>
<evidence type="ECO:0000256" key="2">
    <source>
        <dbReference type="ARBA" id="ARBA00023242"/>
    </source>
</evidence>
<dbReference type="InterPro" id="IPR023780">
    <property type="entry name" value="Chromo_domain"/>
</dbReference>
<dbReference type="InterPro" id="IPR016197">
    <property type="entry name" value="Chromo-like_dom_sf"/>
</dbReference>
<dbReference type="PROSITE" id="PS00598">
    <property type="entry name" value="CHROMO_1"/>
    <property type="match status" value="1"/>
</dbReference>
<dbReference type="PANTHER" id="PTHR22812">
    <property type="entry name" value="CHROMOBOX PROTEIN"/>
    <property type="match status" value="1"/>
</dbReference>